<evidence type="ECO:0000313" key="2">
    <source>
        <dbReference type="EMBL" id="SPF28342.1"/>
    </source>
</evidence>
<keyword evidence="1" id="KW-0732">Signal</keyword>
<accession>A0A2R8A7Z3</accession>
<proteinExistence type="predicted"/>
<reference evidence="2 3" key="1">
    <citation type="submission" date="2018-03" db="EMBL/GenBank/DDBJ databases">
        <authorList>
            <person name="Keele B.F."/>
        </authorList>
    </citation>
    <scope>NUCLEOTIDE SEQUENCE [LARGE SCALE GENOMIC DNA]</scope>
    <source>
        <strain evidence="2 3">CeCT 8812</strain>
    </source>
</reference>
<dbReference type="Pfam" id="PF09411">
    <property type="entry name" value="PagL"/>
    <property type="match status" value="1"/>
</dbReference>
<gene>
    <name evidence="2" type="ORF">POI8812_00640</name>
</gene>
<evidence type="ECO:0000256" key="1">
    <source>
        <dbReference type="SAM" id="SignalP"/>
    </source>
</evidence>
<dbReference type="InterPro" id="IPR018550">
    <property type="entry name" value="Lipid-A_deacylase-rel"/>
</dbReference>
<dbReference type="Gene3D" id="2.40.160.20">
    <property type="match status" value="1"/>
</dbReference>
<evidence type="ECO:0008006" key="4">
    <source>
        <dbReference type="Google" id="ProtNLM"/>
    </source>
</evidence>
<evidence type="ECO:0000313" key="3">
    <source>
        <dbReference type="Proteomes" id="UP000244932"/>
    </source>
</evidence>
<dbReference type="AlphaFoldDB" id="A0A2R8A7Z3"/>
<dbReference type="RefSeq" id="WP_108781058.1">
    <property type="nucleotide sequence ID" value="NZ_OMKW01000001.1"/>
</dbReference>
<organism evidence="2 3">
    <name type="scientific">Pontivivens insulae</name>
    <dbReference type="NCBI Taxonomy" id="1639689"/>
    <lineage>
        <taxon>Bacteria</taxon>
        <taxon>Pseudomonadati</taxon>
        <taxon>Pseudomonadota</taxon>
        <taxon>Alphaproteobacteria</taxon>
        <taxon>Rhodobacterales</taxon>
        <taxon>Paracoccaceae</taxon>
        <taxon>Pontivivens</taxon>
    </lineage>
</organism>
<feature type="chain" id="PRO_5015363483" description="Acyloxyacyl hydrolase" evidence="1">
    <location>
        <begin position="19"/>
        <end position="156"/>
    </location>
</feature>
<protein>
    <recommendedName>
        <fullName evidence="4">Acyloxyacyl hydrolase</fullName>
    </recommendedName>
</protein>
<feature type="signal peptide" evidence="1">
    <location>
        <begin position="1"/>
        <end position="18"/>
    </location>
</feature>
<dbReference type="OrthoDB" id="6199047at2"/>
<dbReference type="Proteomes" id="UP000244932">
    <property type="component" value="Unassembled WGS sequence"/>
</dbReference>
<name>A0A2R8A7Z3_9RHOB</name>
<sequence length="156" mass="16753">MLRPLALSALLMTSPVYAQSIIVGLGSDNFDDGPEAASFLLESRYDVFSNLGPFELRSGAALEVDEDGDAWVGFGVFANAPLTENLDFVTSFAPGLYERGDGEDLGGTVEFRTQVGLSYDMGKSSIGFVVEHKSNAGLYDRNPGVNSVYLTYGIDF</sequence>
<keyword evidence="3" id="KW-1185">Reference proteome</keyword>
<dbReference type="EMBL" id="OMKW01000001">
    <property type="protein sequence ID" value="SPF28342.1"/>
    <property type="molecule type" value="Genomic_DNA"/>
</dbReference>